<evidence type="ECO:0000256" key="1">
    <source>
        <dbReference type="ARBA" id="ARBA00005519"/>
    </source>
</evidence>
<evidence type="ECO:0000256" key="2">
    <source>
        <dbReference type="RuleBase" id="RU361163"/>
    </source>
</evidence>
<dbReference type="InterPro" id="IPR002594">
    <property type="entry name" value="GH12"/>
</dbReference>
<evidence type="ECO:0000313" key="4">
    <source>
        <dbReference type="EMBL" id="PSR83580.1"/>
    </source>
</evidence>
<dbReference type="Pfam" id="PF01670">
    <property type="entry name" value="Glyco_hydro_12"/>
    <property type="match status" value="1"/>
</dbReference>
<name>A0A2T3A678_9PEZI</name>
<dbReference type="PANTHER" id="PTHR34002">
    <property type="entry name" value="BLR1656 PROTEIN"/>
    <property type="match status" value="1"/>
</dbReference>
<dbReference type="EMBL" id="KZ678458">
    <property type="protein sequence ID" value="PSR83580.1"/>
    <property type="molecule type" value="Genomic_DNA"/>
</dbReference>
<dbReference type="InParanoid" id="A0A2T3A678"/>
<keyword evidence="4" id="KW-0430">Lectin</keyword>
<dbReference type="PANTHER" id="PTHR34002:SF9">
    <property type="entry name" value="XYLOGLUCAN-SPECIFIC ENDO-BETA-1,4-GLUCANASE A"/>
    <property type="match status" value="1"/>
</dbReference>
<comment type="similarity">
    <text evidence="1 2">Belongs to the glycosyl hydrolase 12 (cellulase H) family.</text>
</comment>
<evidence type="ECO:0000256" key="3">
    <source>
        <dbReference type="SAM" id="SignalP"/>
    </source>
</evidence>
<evidence type="ECO:0000313" key="5">
    <source>
        <dbReference type="Proteomes" id="UP000241462"/>
    </source>
</evidence>
<keyword evidence="3" id="KW-0732">Signal</keyword>
<dbReference type="AlphaFoldDB" id="A0A2T3A678"/>
<dbReference type="InterPro" id="IPR013319">
    <property type="entry name" value="GH11/12"/>
</dbReference>
<dbReference type="Gene3D" id="2.60.120.180">
    <property type="match status" value="1"/>
</dbReference>
<keyword evidence="5" id="KW-1185">Reference proteome</keyword>
<dbReference type="GO" id="GO:0000272">
    <property type="term" value="P:polysaccharide catabolic process"/>
    <property type="evidence" value="ECO:0007669"/>
    <property type="project" value="UniProtKB-KW"/>
</dbReference>
<keyword evidence="2" id="KW-0326">Glycosidase</keyword>
<proteinExistence type="inferred from homology"/>
<dbReference type="OrthoDB" id="95118at2759"/>
<organism evidence="4 5">
    <name type="scientific">Coniella lustricola</name>
    <dbReference type="NCBI Taxonomy" id="2025994"/>
    <lineage>
        <taxon>Eukaryota</taxon>
        <taxon>Fungi</taxon>
        <taxon>Dikarya</taxon>
        <taxon>Ascomycota</taxon>
        <taxon>Pezizomycotina</taxon>
        <taxon>Sordariomycetes</taxon>
        <taxon>Sordariomycetidae</taxon>
        <taxon>Diaporthales</taxon>
        <taxon>Schizoparmaceae</taxon>
        <taxon>Coniella</taxon>
    </lineage>
</organism>
<dbReference type="GO" id="GO:0008810">
    <property type="term" value="F:cellulase activity"/>
    <property type="evidence" value="ECO:0007669"/>
    <property type="project" value="InterPro"/>
</dbReference>
<dbReference type="GO" id="GO:0030246">
    <property type="term" value="F:carbohydrate binding"/>
    <property type="evidence" value="ECO:0007669"/>
    <property type="project" value="UniProtKB-KW"/>
</dbReference>
<protein>
    <submittedName>
        <fullName evidence="4">Concanavalin A-like lectin/glucanase domain-containing protein</fullName>
    </submittedName>
</protein>
<dbReference type="STRING" id="2025994.A0A2T3A678"/>
<sequence>MKFSAGLATLALATVAAARHSQRETSAEKPTPALKERSTETCDQWGEIETGSYIVYNDLWGEAAATSGSQCTTVNSVTNGIISWSTSWTWAGGSSSVKSFADVSLVFTPAELSALSTVTAVWEYSYSGTSIDADVAFDMFLSSSCSSTTDEYEIMIWLAALGGAGPISSTGSAIATVTLSGYSWKLYYGLNGSVKVYSFVASSEITSFDANLMTFFDYLVTYEGVSGSSCLIDIQAGTEPFTGTSATLKSSYYVAI</sequence>
<feature type="chain" id="PRO_5015600677" evidence="3">
    <location>
        <begin position="19"/>
        <end position="256"/>
    </location>
</feature>
<dbReference type="Proteomes" id="UP000241462">
    <property type="component" value="Unassembled WGS sequence"/>
</dbReference>
<dbReference type="InterPro" id="IPR013320">
    <property type="entry name" value="ConA-like_dom_sf"/>
</dbReference>
<feature type="signal peptide" evidence="3">
    <location>
        <begin position="1"/>
        <end position="18"/>
    </location>
</feature>
<gene>
    <name evidence="4" type="ORF">BD289DRAFT_390967</name>
</gene>
<keyword evidence="2" id="KW-0624">Polysaccharide degradation</keyword>
<keyword evidence="2" id="KW-0378">Hydrolase</keyword>
<keyword evidence="2" id="KW-0119">Carbohydrate metabolism</keyword>
<reference evidence="4 5" key="1">
    <citation type="journal article" date="2018" name="Mycol. Prog.">
        <title>Coniella lustricola, a new species from submerged detritus.</title>
        <authorList>
            <person name="Raudabaugh D.B."/>
            <person name="Iturriaga T."/>
            <person name="Carver A."/>
            <person name="Mondo S."/>
            <person name="Pangilinan J."/>
            <person name="Lipzen A."/>
            <person name="He G."/>
            <person name="Amirebrahimi M."/>
            <person name="Grigoriev I.V."/>
            <person name="Miller A.N."/>
        </authorList>
    </citation>
    <scope>NUCLEOTIDE SEQUENCE [LARGE SCALE GENOMIC DNA]</scope>
    <source>
        <strain evidence="4 5">B22-T-1</strain>
    </source>
</reference>
<dbReference type="SUPFAM" id="SSF49899">
    <property type="entry name" value="Concanavalin A-like lectins/glucanases"/>
    <property type="match status" value="1"/>
</dbReference>
<accession>A0A2T3A678</accession>